<keyword evidence="3" id="KW-1185">Reference proteome</keyword>
<comment type="caution">
    <text evidence="2">The sequence shown here is derived from an EMBL/GenBank/DDBJ whole genome shotgun (WGS) entry which is preliminary data.</text>
</comment>
<gene>
    <name evidence="2" type="ORF">LS71_006155</name>
</gene>
<dbReference type="Pfam" id="PF05833">
    <property type="entry name" value="NFACT_N"/>
    <property type="match status" value="1"/>
</dbReference>
<organism evidence="2 3">
    <name type="scientific">Helicobacter jaachi</name>
    <dbReference type="NCBI Taxonomy" id="1677920"/>
    <lineage>
        <taxon>Bacteria</taxon>
        <taxon>Pseudomonadati</taxon>
        <taxon>Campylobacterota</taxon>
        <taxon>Epsilonproteobacteria</taxon>
        <taxon>Campylobacterales</taxon>
        <taxon>Helicobacteraceae</taxon>
        <taxon>Helicobacter</taxon>
    </lineage>
</organism>
<dbReference type="AlphaFoldDB" id="A0A4U8T9H7"/>
<dbReference type="OrthoDB" id="9766163at2"/>
<dbReference type="RefSeq" id="WP_034356199.1">
    <property type="nucleotide sequence ID" value="NZ_JRPR02000004.1"/>
</dbReference>
<keyword evidence="1" id="KW-0175">Coiled coil</keyword>
<sequence>MNLGLLKGVSAYLQDMRYLQCFRRVEENLFMCACEDSARKSHCLYFDMTRAHSGIFMSRHELFVEHKFSAPFDNKLAQCTTNSAIMQVRVDGENRILQFLLAQKEQYKSRHFWLMCEFTGKHTNVILCDGDLVVIEALRHIPQTKSWRDVRVGKPLQPLPQPKDAKITPALGMKQTLDALHAHYDTRYVALYEAKKLQVIKDLTHKRDMLQSALNALPQSEKLIESAKMYAAYGEVLFGALHTLPTHKITASAIDITDFNGMLWHLELPPHARDLQEAGNWYFAQSKKYHKKAQHLHKQIQNLQDKIAFLSDKIAFVERFGILGFEREKLAPRAKESEHIFIDGFKISLGRNARENQKILESARAEDLWFHIKDVPSAHLIIHCGKQMPPNAVIDKSAQMLVGLYAARKGVGDFVVDWTKRKFVKLSANAHVSYAKYKSLHYRILQNGIIKSC</sequence>
<reference evidence="2 3" key="1">
    <citation type="journal article" date="2014" name="Genome Announc.">
        <title>Draft genome sequences of eight enterohepatic helicobacter species isolated from both laboratory and wild rodents.</title>
        <authorList>
            <person name="Sheh A."/>
            <person name="Shen Z."/>
            <person name="Fox J.G."/>
        </authorList>
    </citation>
    <scope>NUCLEOTIDE SEQUENCE [LARGE SCALE GENOMIC DNA]</scope>
    <source>
        <strain evidence="2 3">MIT 09-6949</strain>
    </source>
</reference>
<dbReference type="STRING" id="1677920.LS71_07885"/>
<evidence type="ECO:0000256" key="1">
    <source>
        <dbReference type="SAM" id="Coils"/>
    </source>
</evidence>
<evidence type="ECO:0000313" key="2">
    <source>
        <dbReference type="EMBL" id="TLD96303.1"/>
    </source>
</evidence>
<feature type="coiled-coil region" evidence="1">
    <location>
        <begin position="286"/>
        <end position="313"/>
    </location>
</feature>
<dbReference type="EMBL" id="JRPR02000004">
    <property type="protein sequence ID" value="TLD96303.1"/>
    <property type="molecule type" value="Genomic_DNA"/>
</dbReference>
<dbReference type="Proteomes" id="UP000029733">
    <property type="component" value="Unassembled WGS sequence"/>
</dbReference>
<evidence type="ECO:0000313" key="3">
    <source>
        <dbReference type="Proteomes" id="UP000029733"/>
    </source>
</evidence>
<protein>
    <submittedName>
        <fullName evidence="2">DUF814 domain-containing protein</fullName>
    </submittedName>
</protein>
<name>A0A4U8T9H7_9HELI</name>
<accession>A0A4U8T9H7</accession>
<dbReference type="Gene3D" id="2.30.310.10">
    <property type="entry name" value="ibrinogen binding protein from staphylococcus aureus domain"/>
    <property type="match status" value="1"/>
</dbReference>
<proteinExistence type="predicted"/>